<dbReference type="InterPro" id="IPR043876">
    <property type="entry name" value="DUF5856"/>
</dbReference>
<organism evidence="1">
    <name type="scientific">uncultured Caudovirales phage</name>
    <dbReference type="NCBI Taxonomy" id="2100421"/>
    <lineage>
        <taxon>Viruses</taxon>
        <taxon>Duplodnaviria</taxon>
        <taxon>Heunggongvirae</taxon>
        <taxon>Uroviricota</taxon>
        <taxon>Caudoviricetes</taxon>
        <taxon>Peduoviridae</taxon>
        <taxon>Maltschvirus</taxon>
        <taxon>Maltschvirus maltsch</taxon>
    </lineage>
</organism>
<dbReference type="EMBL" id="LR798360">
    <property type="protein sequence ID" value="CAB5226352.1"/>
    <property type="molecule type" value="Genomic_DNA"/>
</dbReference>
<reference evidence="1" key="1">
    <citation type="submission" date="2020-05" db="EMBL/GenBank/DDBJ databases">
        <authorList>
            <person name="Chiriac C."/>
            <person name="Salcher M."/>
            <person name="Ghai R."/>
            <person name="Kavagutti S V."/>
        </authorList>
    </citation>
    <scope>NUCLEOTIDE SEQUENCE</scope>
</reference>
<dbReference type="Pfam" id="PF19174">
    <property type="entry name" value="DUF5856"/>
    <property type="match status" value="1"/>
</dbReference>
<accession>A0A6J7X698</accession>
<sequence>MRLITPLLEIQNQLRIFHWQTSSYAQHKAFGKAYESLDSLIDDFVEVFIGKYGKTKASIKYSIELSNFNDDYLTVIDSYISYLNALTSELKDIDTDLLNIRDEMLATLNKLKYLLTLN</sequence>
<evidence type="ECO:0000313" key="1">
    <source>
        <dbReference type="EMBL" id="CAB5226352.1"/>
    </source>
</evidence>
<protein>
    <submittedName>
        <fullName evidence="1">Uncharacterized protein</fullName>
    </submittedName>
</protein>
<name>A0A6J7X698_9CAUD</name>
<proteinExistence type="predicted"/>
<gene>
    <name evidence="1" type="ORF">UFOVP760_129</name>
</gene>